<evidence type="ECO:0000259" key="1">
    <source>
        <dbReference type="PROSITE" id="PS51384"/>
    </source>
</evidence>
<reference evidence="2 3" key="1">
    <citation type="journal article" date="2019" name="Int. J. Syst. Evol. Microbiol.">
        <title>The Global Catalogue of Microorganisms (GCM) 10K type strain sequencing project: providing services to taxonomists for standard genome sequencing and annotation.</title>
        <authorList>
            <consortium name="The Broad Institute Genomics Platform"/>
            <consortium name="The Broad Institute Genome Sequencing Center for Infectious Disease"/>
            <person name="Wu L."/>
            <person name="Ma J."/>
        </authorList>
    </citation>
    <scope>NUCLEOTIDE SEQUENCE [LARGE SCALE GENOMIC DNA]</scope>
    <source>
        <strain evidence="2 3">NBRC 111368</strain>
    </source>
</reference>
<dbReference type="SUPFAM" id="SSF52343">
    <property type="entry name" value="Ferredoxin reductase-like, C-terminal NADP-linked domain"/>
    <property type="match status" value="1"/>
</dbReference>
<accession>A0ABD5RZX5</accession>
<organism evidence="2 3">
    <name type="scientific">Halobium palmae</name>
    <dbReference type="NCBI Taxonomy" id="1776492"/>
    <lineage>
        <taxon>Archaea</taxon>
        <taxon>Methanobacteriati</taxon>
        <taxon>Methanobacteriota</taxon>
        <taxon>Stenosarchaea group</taxon>
        <taxon>Halobacteria</taxon>
        <taxon>Halobacteriales</taxon>
        <taxon>Haloferacaceae</taxon>
        <taxon>Halobium</taxon>
    </lineage>
</organism>
<evidence type="ECO:0000313" key="2">
    <source>
        <dbReference type="EMBL" id="MFC6724979.1"/>
    </source>
</evidence>
<dbReference type="Proteomes" id="UP001596328">
    <property type="component" value="Unassembled WGS sequence"/>
</dbReference>
<dbReference type="PROSITE" id="PS51384">
    <property type="entry name" value="FAD_FR"/>
    <property type="match status" value="1"/>
</dbReference>
<evidence type="ECO:0000313" key="3">
    <source>
        <dbReference type="Proteomes" id="UP001596328"/>
    </source>
</evidence>
<name>A0ABD5RZX5_9EURY</name>
<dbReference type="InterPro" id="IPR001709">
    <property type="entry name" value="Flavoprot_Pyr_Nucl_cyt_Rdtase"/>
</dbReference>
<dbReference type="InterPro" id="IPR001433">
    <property type="entry name" value="OxRdtase_FAD/NAD-bd"/>
</dbReference>
<dbReference type="Pfam" id="PF00970">
    <property type="entry name" value="FAD_binding_6"/>
    <property type="match status" value="1"/>
</dbReference>
<dbReference type="InterPro" id="IPR017938">
    <property type="entry name" value="Riboflavin_synthase-like_b-brl"/>
</dbReference>
<keyword evidence="3" id="KW-1185">Reference proteome</keyword>
<dbReference type="PANTHER" id="PTHR47354:SF5">
    <property type="entry name" value="PROTEIN RFBI"/>
    <property type="match status" value="1"/>
</dbReference>
<dbReference type="InterPro" id="IPR017927">
    <property type="entry name" value="FAD-bd_FR_type"/>
</dbReference>
<dbReference type="EMBL" id="JBHSWU010000343">
    <property type="protein sequence ID" value="MFC6724979.1"/>
    <property type="molecule type" value="Genomic_DNA"/>
</dbReference>
<gene>
    <name evidence="2" type="ORF">ACFQE1_11475</name>
</gene>
<sequence>MTITVTVADVHRMTPDVKQFRLVADDHTFEYEPGQHTMVHFETDDGEEEARPYTAATLPGTNQIVLAIKRYDDGNASVFMHDREPGDEIEIEEIDGNLRVRDLDRDALFLATGTGITPLYPMVKQYAREGSGEARLLFGERDQEHLVFRESLDQLRAENANLDVEYVLSDAGDESDADAAWTGRTGHVQDHLDDALDGFDLDGTDCYVCGVPEMVVETEEALVDAGVDEEHVYTEGWESDAADE</sequence>
<dbReference type="PRINTS" id="PR00371">
    <property type="entry name" value="FPNCR"/>
</dbReference>
<dbReference type="AlphaFoldDB" id="A0ABD5RZX5"/>
<dbReference type="SUPFAM" id="SSF63380">
    <property type="entry name" value="Riboflavin synthase domain-like"/>
    <property type="match status" value="1"/>
</dbReference>
<dbReference type="InterPro" id="IPR050415">
    <property type="entry name" value="MRET"/>
</dbReference>
<dbReference type="PANTHER" id="PTHR47354">
    <property type="entry name" value="NADH OXIDOREDUCTASE HCR"/>
    <property type="match status" value="1"/>
</dbReference>
<dbReference type="InterPro" id="IPR039261">
    <property type="entry name" value="FNR_nucleotide-bd"/>
</dbReference>
<proteinExistence type="predicted"/>
<dbReference type="InterPro" id="IPR008333">
    <property type="entry name" value="Cbr1-like_FAD-bd_dom"/>
</dbReference>
<dbReference type="PRINTS" id="PR00410">
    <property type="entry name" value="PHEHYDRXLASE"/>
</dbReference>
<dbReference type="Pfam" id="PF00175">
    <property type="entry name" value="NAD_binding_1"/>
    <property type="match status" value="1"/>
</dbReference>
<dbReference type="Gene3D" id="3.40.50.80">
    <property type="entry name" value="Nucleotide-binding domain of ferredoxin-NADP reductase (FNR) module"/>
    <property type="match status" value="1"/>
</dbReference>
<comment type="caution">
    <text evidence="2">The sequence shown here is derived from an EMBL/GenBank/DDBJ whole genome shotgun (WGS) entry which is preliminary data.</text>
</comment>
<protein>
    <submittedName>
        <fullName evidence="2">Ferredoxin--NADP reductase</fullName>
    </submittedName>
</protein>
<feature type="domain" description="FAD-binding FR-type" evidence="1">
    <location>
        <begin position="1"/>
        <end position="101"/>
    </location>
</feature>
<dbReference type="Gene3D" id="2.40.30.10">
    <property type="entry name" value="Translation factors"/>
    <property type="match status" value="1"/>
</dbReference>
<dbReference type="CDD" id="cd00322">
    <property type="entry name" value="FNR_like"/>
    <property type="match status" value="1"/>
</dbReference>